<sequence length="98" mass="11524">NAEFADSFLITEPFTLIQDKQLIVNRRKVTEGYSAIILEKGLVEKEHNRCKNVREQIFLFVTDSKKRNDKTYKDNEILITEEESKNVFGDLLALRKLY</sequence>
<evidence type="ECO:0000313" key="2">
    <source>
        <dbReference type="Proteomes" id="UP000789525"/>
    </source>
</evidence>
<protein>
    <submittedName>
        <fullName evidence="1">50_t:CDS:1</fullName>
    </submittedName>
</protein>
<proteinExistence type="predicted"/>
<dbReference type="EMBL" id="CAJVPT010014015">
    <property type="protein sequence ID" value="CAG8600981.1"/>
    <property type="molecule type" value="Genomic_DNA"/>
</dbReference>
<organism evidence="1 2">
    <name type="scientific">Acaulospora colombiana</name>
    <dbReference type="NCBI Taxonomy" id="27376"/>
    <lineage>
        <taxon>Eukaryota</taxon>
        <taxon>Fungi</taxon>
        <taxon>Fungi incertae sedis</taxon>
        <taxon>Mucoromycota</taxon>
        <taxon>Glomeromycotina</taxon>
        <taxon>Glomeromycetes</taxon>
        <taxon>Diversisporales</taxon>
        <taxon>Acaulosporaceae</taxon>
        <taxon>Acaulospora</taxon>
    </lineage>
</organism>
<reference evidence="1" key="1">
    <citation type="submission" date="2021-06" db="EMBL/GenBank/DDBJ databases">
        <authorList>
            <person name="Kallberg Y."/>
            <person name="Tangrot J."/>
            <person name="Rosling A."/>
        </authorList>
    </citation>
    <scope>NUCLEOTIDE SEQUENCE</scope>
    <source>
        <strain evidence="1">CL356</strain>
    </source>
</reference>
<dbReference type="Proteomes" id="UP000789525">
    <property type="component" value="Unassembled WGS sequence"/>
</dbReference>
<name>A0ACA9MPV7_9GLOM</name>
<keyword evidence="2" id="KW-1185">Reference proteome</keyword>
<comment type="caution">
    <text evidence="1">The sequence shown here is derived from an EMBL/GenBank/DDBJ whole genome shotgun (WGS) entry which is preliminary data.</text>
</comment>
<evidence type="ECO:0000313" key="1">
    <source>
        <dbReference type="EMBL" id="CAG8600981.1"/>
    </source>
</evidence>
<gene>
    <name evidence="1" type="ORF">ACOLOM_LOCUS6679</name>
</gene>
<accession>A0ACA9MPV7</accession>
<feature type="non-terminal residue" evidence="1">
    <location>
        <position position="1"/>
    </location>
</feature>